<evidence type="ECO:0008006" key="3">
    <source>
        <dbReference type="Google" id="ProtNLM"/>
    </source>
</evidence>
<name>A0A0U3SCX7_9BACT</name>
<evidence type="ECO:0000313" key="1">
    <source>
        <dbReference type="EMBL" id="ALW83990.1"/>
    </source>
</evidence>
<dbReference type="OrthoDB" id="884362at2"/>
<dbReference type="RefSeq" id="WP_068189209.1">
    <property type="nucleotide sequence ID" value="NZ_CP013909.1"/>
</dbReference>
<dbReference type="AlphaFoldDB" id="A0A0U3SCX7"/>
<dbReference type="Proteomes" id="UP000059542">
    <property type="component" value="Chromosome"/>
</dbReference>
<dbReference type="EMBL" id="CP013909">
    <property type="protein sequence ID" value="ALW83990.1"/>
    <property type="molecule type" value="Genomic_DNA"/>
</dbReference>
<sequence>MPDFGLEITPRPDLPALVARWQREITVPELKAGYFAILDAADAMDCARWLLDLRRRDELTTPELAAWLKADFFPKLPRRYAEPVRIAFLVSPLRAREEQSDSSVAAISHNSQSNQGFFTALFTDEAAAHRWLAG</sequence>
<evidence type="ECO:0000313" key="2">
    <source>
        <dbReference type="Proteomes" id="UP000059542"/>
    </source>
</evidence>
<accession>A0A0U3SCX7</accession>
<gene>
    <name evidence="1" type="ORF">AUC43_02070</name>
</gene>
<organism evidence="1 2">
    <name type="scientific">Hymenobacter sedentarius</name>
    <dbReference type="NCBI Taxonomy" id="1411621"/>
    <lineage>
        <taxon>Bacteria</taxon>
        <taxon>Pseudomonadati</taxon>
        <taxon>Bacteroidota</taxon>
        <taxon>Cytophagia</taxon>
        <taxon>Cytophagales</taxon>
        <taxon>Hymenobacteraceae</taxon>
        <taxon>Hymenobacter</taxon>
    </lineage>
</organism>
<proteinExistence type="predicted"/>
<dbReference type="STRING" id="1411621.AUC43_02070"/>
<reference evidence="1 2" key="1">
    <citation type="submission" date="2015-12" db="EMBL/GenBank/DDBJ databases">
        <authorList>
            <person name="Shamseldin A."/>
            <person name="Moawad H."/>
            <person name="Abd El-Rahim W.M."/>
            <person name="Sadowsky M.J."/>
        </authorList>
    </citation>
    <scope>NUCLEOTIDE SEQUENCE [LARGE SCALE GENOMIC DNA]</scope>
    <source>
        <strain evidence="1 2">DG5B</strain>
    </source>
</reference>
<protein>
    <recommendedName>
        <fullName evidence="3">STAS/SEC14 domain-containing protein</fullName>
    </recommendedName>
</protein>
<dbReference type="KEGG" id="hyg:AUC43_02070"/>
<keyword evidence="2" id="KW-1185">Reference proteome</keyword>